<dbReference type="SMART" id="SM00421">
    <property type="entry name" value="HTH_LUXR"/>
    <property type="match status" value="1"/>
</dbReference>
<dbReference type="Pfam" id="PF00196">
    <property type="entry name" value="GerE"/>
    <property type="match status" value="1"/>
</dbReference>
<dbReference type="Proteomes" id="UP000550729">
    <property type="component" value="Unassembled WGS sequence"/>
</dbReference>
<feature type="domain" description="HTH luxR-type" evidence="1">
    <location>
        <begin position="701"/>
        <end position="766"/>
    </location>
</feature>
<sequence>MGQRKETAIAAQPRHNLTAEVTSLVGRIDDQAQVRARLGQARLVTLLGPGGVGKSRLARAVGMRLARAFDDGVWLVDLASVPAPEFVARAIADAVPEPGGALSLVEQLAGRRALLILDNCDHLHEAVGDVAADLLAGCPSIVLLATSRVPLDISAEHIYSVEPLPVVADVDAVPDAVVLFRNRALAASGWDCSDVPVAEIAALCAHLDGLPLAIELAALHTRTLTIAEIEARLDHPFDLLRDGPRDLHPRHRSLWTLLEWTWLACSPDERSLWTQLSVFAGPATAATIRSVCALGSSRSVDDALNGLVAQSVLSRRRAGSAPRFAMLVSFREFGRVKLDAEGASLPGGPTYEAVRAAHLDHYLRLAVDSEARWFGPTQVPASQAVAAEIADLRAAFEYALDADVTVGSAERMFATLWFRWLGCGRLSEGLQWAALLTRRSVVDDPAALWTLGWLNLITGDLDRAELYLRACVERAEIVDAGRAGGFGQALLGAVAIFRGEFDAGQEQYRDAIAGARVRGDDLSEAMFLYQLAEAHCLSRDLDITLELCAQGLVLCERNGDRWCASYLQWVQGLAAYQAGDDDHARELIAVAVGPMRELGDHLGLALVNELGAWIAARTGMPREAMTVLGATAKYWTISGSMMMGVGELRGLRAGAEREIARQLSASDISAASGAGGQLSLERVSERVPLQPGEPTSSPAAKGIPGIDLTRREEEIAALVAEGLTNREIAERLVIGKRTVDTHVAHILAKWGLRRRSEIVALIAGRAEK</sequence>
<dbReference type="PRINTS" id="PR00364">
    <property type="entry name" value="DISEASERSIST"/>
</dbReference>
<dbReference type="PROSITE" id="PS00622">
    <property type="entry name" value="HTH_LUXR_1"/>
    <property type="match status" value="1"/>
</dbReference>
<dbReference type="CDD" id="cd06170">
    <property type="entry name" value="LuxR_C_like"/>
    <property type="match status" value="1"/>
</dbReference>
<dbReference type="SUPFAM" id="SSF52540">
    <property type="entry name" value="P-loop containing nucleoside triphosphate hydrolases"/>
    <property type="match status" value="1"/>
</dbReference>
<dbReference type="SUPFAM" id="SSF48452">
    <property type="entry name" value="TPR-like"/>
    <property type="match status" value="1"/>
</dbReference>
<dbReference type="PANTHER" id="PTHR47691">
    <property type="entry name" value="REGULATOR-RELATED"/>
    <property type="match status" value="1"/>
</dbReference>
<evidence type="ECO:0000313" key="2">
    <source>
        <dbReference type="EMBL" id="NMO03567.1"/>
    </source>
</evidence>
<protein>
    <recommendedName>
        <fullName evidence="1">HTH luxR-type domain-containing protein</fullName>
    </recommendedName>
</protein>
<dbReference type="RefSeq" id="WP_170196072.1">
    <property type="nucleotide sequence ID" value="NZ_JABBNB010000024.1"/>
</dbReference>
<dbReference type="PANTHER" id="PTHR47691:SF3">
    <property type="entry name" value="HTH-TYPE TRANSCRIPTIONAL REGULATOR RV0890C-RELATED"/>
    <property type="match status" value="1"/>
</dbReference>
<dbReference type="PROSITE" id="PS50043">
    <property type="entry name" value="HTH_LUXR_2"/>
    <property type="match status" value="1"/>
</dbReference>
<dbReference type="GO" id="GO:0006355">
    <property type="term" value="P:regulation of DNA-templated transcription"/>
    <property type="evidence" value="ECO:0007669"/>
    <property type="project" value="InterPro"/>
</dbReference>
<dbReference type="PRINTS" id="PR00038">
    <property type="entry name" value="HTHLUXR"/>
</dbReference>
<evidence type="ECO:0000259" key="1">
    <source>
        <dbReference type="PROSITE" id="PS50043"/>
    </source>
</evidence>
<dbReference type="SUPFAM" id="SSF46894">
    <property type="entry name" value="C-terminal effector domain of the bipartite response regulators"/>
    <property type="match status" value="1"/>
</dbReference>
<dbReference type="InterPro" id="IPR016032">
    <property type="entry name" value="Sig_transdc_resp-reg_C-effctor"/>
</dbReference>
<dbReference type="InterPro" id="IPR000792">
    <property type="entry name" value="Tscrpt_reg_LuxR_C"/>
</dbReference>
<proteinExistence type="predicted"/>
<dbReference type="InterPro" id="IPR011990">
    <property type="entry name" value="TPR-like_helical_dom_sf"/>
</dbReference>
<dbReference type="Gene3D" id="1.25.40.10">
    <property type="entry name" value="Tetratricopeptide repeat domain"/>
    <property type="match status" value="1"/>
</dbReference>
<keyword evidence="3" id="KW-1185">Reference proteome</keyword>
<comment type="caution">
    <text evidence="2">The sequence shown here is derived from an EMBL/GenBank/DDBJ whole genome shotgun (WGS) entry which is preliminary data.</text>
</comment>
<name>A0A848KZI3_9ACTN</name>
<evidence type="ECO:0000313" key="3">
    <source>
        <dbReference type="Proteomes" id="UP000550729"/>
    </source>
</evidence>
<dbReference type="EMBL" id="JABBNB010000024">
    <property type="protein sequence ID" value="NMO03567.1"/>
    <property type="molecule type" value="Genomic_DNA"/>
</dbReference>
<dbReference type="InterPro" id="IPR027417">
    <property type="entry name" value="P-loop_NTPase"/>
</dbReference>
<dbReference type="Gene3D" id="1.10.10.10">
    <property type="entry name" value="Winged helix-like DNA-binding domain superfamily/Winged helix DNA-binding domain"/>
    <property type="match status" value="1"/>
</dbReference>
<gene>
    <name evidence="2" type="ORF">HH308_20330</name>
</gene>
<dbReference type="InterPro" id="IPR036388">
    <property type="entry name" value="WH-like_DNA-bd_sf"/>
</dbReference>
<dbReference type="Gene3D" id="3.40.50.300">
    <property type="entry name" value="P-loop containing nucleotide triphosphate hydrolases"/>
    <property type="match status" value="1"/>
</dbReference>
<accession>A0A848KZI3</accession>
<reference evidence="2 3" key="1">
    <citation type="submission" date="2020-04" db="EMBL/GenBank/DDBJ databases">
        <title>Gordonia sp. nov. TBRC 11910.</title>
        <authorList>
            <person name="Suriyachadkun C."/>
        </authorList>
    </citation>
    <scope>NUCLEOTIDE SEQUENCE [LARGE SCALE GENOMIC DNA]</scope>
    <source>
        <strain evidence="2 3">TBRC 11910</strain>
    </source>
</reference>
<organism evidence="2 3">
    <name type="scientific">Gordonia asplenii</name>
    <dbReference type="NCBI Taxonomy" id="2725283"/>
    <lineage>
        <taxon>Bacteria</taxon>
        <taxon>Bacillati</taxon>
        <taxon>Actinomycetota</taxon>
        <taxon>Actinomycetes</taxon>
        <taxon>Mycobacteriales</taxon>
        <taxon>Gordoniaceae</taxon>
        <taxon>Gordonia</taxon>
    </lineage>
</organism>
<dbReference type="AlphaFoldDB" id="A0A848KZI3"/>
<dbReference type="GO" id="GO:0003677">
    <property type="term" value="F:DNA binding"/>
    <property type="evidence" value="ECO:0007669"/>
    <property type="project" value="InterPro"/>
</dbReference>